<comment type="caution">
    <text evidence="2">The sequence shown here is derived from an EMBL/GenBank/DDBJ whole genome shotgun (WGS) entry which is preliminary data.</text>
</comment>
<dbReference type="RefSeq" id="WP_191617160.1">
    <property type="nucleotide sequence ID" value="NZ_JACYFG010000032.1"/>
</dbReference>
<reference evidence="2" key="1">
    <citation type="submission" date="2020-09" db="EMBL/GenBank/DDBJ databases">
        <title>Pelagicoccus enzymogenes sp. nov. with an EPS production, isolated from marine sediment.</title>
        <authorList>
            <person name="Feng X."/>
        </authorList>
    </citation>
    <scope>NUCLEOTIDE SEQUENCE</scope>
    <source>
        <strain evidence="2">NFK12</strain>
    </source>
</reference>
<accession>A0A927F971</accession>
<evidence type="ECO:0000313" key="3">
    <source>
        <dbReference type="Proteomes" id="UP000622317"/>
    </source>
</evidence>
<organism evidence="2 3">
    <name type="scientific">Pelagicoccus enzymogenes</name>
    <dbReference type="NCBI Taxonomy" id="2773457"/>
    <lineage>
        <taxon>Bacteria</taxon>
        <taxon>Pseudomonadati</taxon>
        <taxon>Verrucomicrobiota</taxon>
        <taxon>Opitutia</taxon>
        <taxon>Puniceicoccales</taxon>
        <taxon>Pelagicoccaceae</taxon>
        <taxon>Pelagicoccus</taxon>
    </lineage>
</organism>
<dbReference type="EMBL" id="JACYFG010000032">
    <property type="protein sequence ID" value="MBD5780041.1"/>
    <property type="molecule type" value="Genomic_DNA"/>
</dbReference>
<keyword evidence="1" id="KW-0732">Signal</keyword>
<keyword evidence="3" id="KW-1185">Reference proteome</keyword>
<dbReference type="Proteomes" id="UP000622317">
    <property type="component" value="Unassembled WGS sequence"/>
</dbReference>
<proteinExistence type="predicted"/>
<feature type="signal peptide" evidence="1">
    <location>
        <begin position="1"/>
        <end position="21"/>
    </location>
</feature>
<feature type="chain" id="PRO_5038124168" evidence="1">
    <location>
        <begin position="22"/>
        <end position="448"/>
    </location>
</feature>
<evidence type="ECO:0000256" key="1">
    <source>
        <dbReference type="SAM" id="SignalP"/>
    </source>
</evidence>
<name>A0A927F971_9BACT</name>
<gene>
    <name evidence="2" type="ORF">IEN85_11120</name>
</gene>
<protein>
    <submittedName>
        <fullName evidence="2">Uncharacterized protein</fullName>
    </submittedName>
</protein>
<evidence type="ECO:0000313" key="2">
    <source>
        <dbReference type="EMBL" id="MBD5780041.1"/>
    </source>
</evidence>
<sequence length="448" mass="52377">MSILPRIVLLFSILALSTSYAAAQADDDDMLLIEIEGFEVFSNNMRIIDGLSGKEYTGDHPVILGFRREFDTILTKYHNKLLVDEAKRLKERAEVIKPFSEELAALSSYFGIEDFKITGPHLTRELSIFKRMAQDPFFNIEELVVWDLHSLQNNPTNIPANKYAKNIRFNQETGEWERRVITKWEVSWVSPDRHRRQIYKFKEQGLNLETQRGFHFSAGLRADVPSTAFQEVKLQYPIFYNTGEPVDAQIRKLKENFLLNLIYIYDPYSWVLRGNVRFRRGFHRQLHSHIKTQSLPIKDRDWFDRVLAHFLHDLATIRFWGVDEIYDLQILSEDKTNKHQLGTGLDLLNWNKADKREIDFDPEEPQTVPHISFDNPHRARYVLLDAYRRYGDTFLDALVSRFHAIEGRTSGKQLVRDAIEDASGVSADKYIPAAIKAQRSELKRFLRN</sequence>
<dbReference type="AlphaFoldDB" id="A0A927F971"/>